<sequence>MKAIRAEPTPKPHIQMATALPMAAIRAMSAKGRTGIHIPQRNPSATETIIGQIENMLLSNHQSLL</sequence>
<dbReference type="RefSeq" id="WP_284314986.1">
    <property type="nucleotide sequence ID" value="NZ_BSPC01000057.1"/>
</dbReference>
<dbReference type="EMBL" id="BSPC01000057">
    <property type="protein sequence ID" value="GLS21984.1"/>
    <property type="molecule type" value="Genomic_DNA"/>
</dbReference>
<proteinExistence type="predicted"/>
<dbReference type="Proteomes" id="UP001156882">
    <property type="component" value="Unassembled WGS sequence"/>
</dbReference>
<name>A0ABQ6CP97_9HYPH</name>
<comment type="caution">
    <text evidence="1">The sequence shown here is derived from an EMBL/GenBank/DDBJ whole genome shotgun (WGS) entry which is preliminary data.</text>
</comment>
<protein>
    <submittedName>
        <fullName evidence="1">Uncharacterized protein</fullName>
    </submittedName>
</protein>
<evidence type="ECO:0000313" key="2">
    <source>
        <dbReference type="Proteomes" id="UP001156882"/>
    </source>
</evidence>
<reference evidence="2" key="1">
    <citation type="journal article" date="2019" name="Int. J. Syst. Evol. Microbiol.">
        <title>The Global Catalogue of Microorganisms (GCM) 10K type strain sequencing project: providing services to taxonomists for standard genome sequencing and annotation.</title>
        <authorList>
            <consortium name="The Broad Institute Genomics Platform"/>
            <consortium name="The Broad Institute Genome Sequencing Center for Infectious Disease"/>
            <person name="Wu L."/>
            <person name="Ma J."/>
        </authorList>
    </citation>
    <scope>NUCLEOTIDE SEQUENCE [LARGE SCALE GENOMIC DNA]</scope>
    <source>
        <strain evidence="2">NBRC 101365</strain>
    </source>
</reference>
<keyword evidence="2" id="KW-1185">Reference proteome</keyword>
<gene>
    <name evidence="1" type="ORF">GCM10007874_50010</name>
</gene>
<organism evidence="1 2">
    <name type="scientific">Labrys miyagiensis</name>
    <dbReference type="NCBI Taxonomy" id="346912"/>
    <lineage>
        <taxon>Bacteria</taxon>
        <taxon>Pseudomonadati</taxon>
        <taxon>Pseudomonadota</taxon>
        <taxon>Alphaproteobacteria</taxon>
        <taxon>Hyphomicrobiales</taxon>
        <taxon>Xanthobacteraceae</taxon>
        <taxon>Labrys</taxon>
    </lineage>
</organism>
<accession>A0ABQ6CP97</accession>
<evidence type="ECO:0000313" key="1">
    <source>
        <dbReference type="EMBL" id="GLS21984.1"/>
    </source>
</evidence>